<gene>
    <name evidence="1" type="ORF">ACFPEN_26000</name>
</gene>
<sequence>MARLEALREVCVPRDDVLAGRLADNHFAAQLDKIVRDPEHYAVYGNAETFFELTYPTSGLQSMLSRTFGRLTRASGDVGENGVLRAETSFGGGKTHSLIAVYHVAKGARPSNLDEFVDPALLPDGPVQIAAVVGDVLDPVNGLATGGHRSLTLWGEVAAQLGDDAWQVLKDSDAARTAPGTETLRKVIGGRPTIVIIDEIAHHLRQLNASGDDAVRRSAGQVPVFLKNLFEIAAADSNLVVIVTLASTADAYGQETNELAQLLDETTGPAAENLREAHSNLARVGKVVKPATDTEIAEILKRRLFESVDQEAAKAAGQAYQELYEQLGRHQALTGGAEKPAKYGKQVERCYPFHPELIRVLDQRLGDIPNFQRARGALKLLAEVVAGIYEADSDAEIINVAEIDFGRTEVLDHLTVAIDRGAFEGVAKADLAGSASHAARVDAARFAGRTPYATRACRTVFVHSLELKAGVGAARPEYLLGTLRPGEEPELLDEALSEAEQVCWHLTYDGTRWRFLTEPNVNKIVEDEKQNVPNTTIRVEVEDLIRRTFTSEGNAEVVLFPESAGSIPDEPKLHLAVLHHDHVALRAGETDRPPAPVIDMRDHAGAVGTLRAHRNGVVFVAADAEQIEVLRSRVATSIAVERIHSDTARMATYSDQVRDRIVKLRDRSGLEARVAVTRCYKHVYFPVKDQNSAHLRHREMPLDQQGNARSAVRLVLQLLHDEAKTRRDAIPYAWLKARAWDRPERTTTKAVADWFWRDHNAPIVLDKTLIPDAIKAGIRNDGWVYYDTRSERAWTSDGVTPNVELSAACELLTRAEATLLGLLARQPNQSDVSALCARTITGPQLRAALEEKCGGEPTKSAVAELLADAVRNERLTVVDQEPTAGLKALGVKEIKERSLDTFTVLPRTEAERIGIEFGVVRKRAKLERDSGPPGVVLQRMLDKLADAGTGLRSLSLTVTADEARKLQDVDLIILGLGQLPRHDISVYGQFDAEFPGMTGGLSVEVSGGKREFQSLASKLVGLLKYASEVSGQLRWDVSFNEPVNPDDSALQQVVNVIRNLGPAELTVEGKLAQ</sequence>
<comment type="caution">
    <text evidence="1">The sequence shown here is derived from an EMBL/GenBank/DDBJ whole genome shotgun (WGS) entry which is preliminary data.</text>
</comment>
<evidence type="ECO:0000313" key="1">
    <source>
        <dbReference type="EMBL" id="MFC4516374.1"/>
    </source>
</evidence>
<dbReference type="GO" id="GO:0005524">
    <property type="term" value="F:ATP binding"/>
    <property type="evidence" value="ECO:0007669"/>
    <property type="project" value="UniProtKB-KW"/>
</dbReference>
<reference evidence="2" key="1">
    <citation type="journal article" date="2019" name="Int. J. Syst. Evol. Microbiol.">
        <title>The Global Catalogue of Microorganisms (GCM) 10K type strain sequencing project: providing services to taxonomists for standard genome sequencing and annotation.</title>
        <authorList>
            <consortium name="The Broad Institute Genomics Platform"/>
            <consortium name="The Broad Institute Genome Sequencing Center for Infectious Disease"/>
            <person name="Wu L."/>
            <person name="Ma J."/>
        </authorList>
    </citation>
    <scope>NUCLEOTIDE SEQUENCE [LARGE SCALE GENOMIC DNA]</scope>
    <source>
        <strain evidence="2">CECT 8064</strain>
    </source>
</reference>
<dbReference type="Pfam" id="PF04465">
    <property type="entry name" value="DUF499"/>
    <property type="match status" value="1"/>
</dbReference>
<keyword evidence="2" id="KW-1185">Reference proteome</keyword>
<proteinExistence type="predicted"/>
<keyword evidence="1" id="KW-0547">Nucleotide-binding</keyword>
<organism evidence="1 2">
    <name type="scientific">Streptomyces ehimensis</name>
    <dbReference type="NCBI Taxonomy" id="68195"/>
    <lineage>
        <taxon>Bacteria</taxon>
        <taxon>Bacillati</taxon>
        <taxon>Actinomycetota</taxon>
        <taxon>Actinomycetes</taxon>
        <taxon>Kitasatosporales</taxon>
        <taxon>Streptomycetaceae</taxon>
        <taxon>Streptomyces</taxon>
    </lineage>
</organism>
<name>A0ABV9BQQ2_9ACTN</name>
<dbReference type="Proteomes" id="UP001595990">
    <property type="component" value="Unassembled WGS sequence"/>
</dbReference>
<dbReference type="InterPro" id="IPR007555">
    <property type="entry name" value="DUF499"/>
</dbReference>
<accession>A0ABV9BQQ2</accession>
<keyword evidence="1" id="KW-0067">ATP-binding</keyword>
<protein>
    <submittedName>
        <fullName evidence="1">ATP-binding protein</fullName>
    </submittedName>
</protein>
<evidence type="ECO:0000313" key="2">
    <source>
        <dbReference type="Proteomes" id="UP001595990"/>
    </source>
</evidence>
<dbReference type="RefSeq" id="WP_417923572.1">
    <property type="nucleotide sequence ID" value="NZ_JBHSFS010000013.1"/>
</dbReference>
<dbReference type="EMBL" id="JBHSFS010000013">
    <property type="protein sequence ID" value="MFC4516374.1"/>
    <property type="molecule type" value="Genomic_DNA"/>
</dbReference>